<dbReference type="Gene3D" id="2.10.90.10">
    <property type="entry name" value="Cystine-knot cytokines"/>
    <property type="match status" value="1"/>
</dbReference>
<keyword evidence="6" id="KW-0221">Differentiation</keyword>
<evidence type="ECO:0000256" key="6">
    <source>
        <dbReference type="ARBA" id="ARBA00022782"/>
    </source>
</evidence>
<evidence type="ECO:0000256" key="10">
    <source>
        <dbReference type="RuleBase" id="RU000354"/>
    </source>
</evidence>
<dbReference type="CDD" id="cd13760">
    <property type="entry name" value="TGF_beta_BMP2_like"/>
    <property type="match status" value="1"/>
</dbReference>
<keyword evidence="15" id="KW-1185">Reference proteome</keyword>
<keyword evidence="5 12" id="KW-0732">Signal</keyword>
<dbReference type="GO" id="GO:0051240">
    <property type="term" value="P:positive regulation of multicellular organismal process"/>
    <property type="evidence" value="ECO:0007669"/>
    <property type="project" value="UniProtKB-ARBA"/>
</dbReference>
<keyword evidence="9" id="KW-0325">Glycoprotein</keyword>
<feature type="compositionally biased region" description="Basic residues" evidence="11">
    <location>
        <begin position="312"/>
        <end position="327"/>
    </location>
</feature>
<evidence type="ECO:0000256" key="1">
    <source>
        <dbReference type="ARBA" id="ARBA00004613"/>
    </source>
</evidence>
<dbReference type="SUPFAM" id="SSF57501">
    <property type="entry name" value="Cystine-knot cytokines"/>
    <property type="match status" value="1"/>
</dbReference>
<dbReference type="AlphaFoldDB" id="A0A3S3PWH9"/>
<dbReference type="PRINTS" id="PR00669">
    <property type="entry name" value="INHIBINA"/>
</dbReference>
<dbReference type="PANTHER" id="PTHR11848">
    <property type="entry name" value="TGF-BETA FAMILY"/>
    <property type="match status" value="1"/>
</dbReference>
<feature type="chain" id="PRO_5018662437" evidence="12">
    <location>
        <begin position="30"/>
        <end position="432"/>
    </location>
</feature>
<organism evidence="14 15">
    <name type="scientific">Dinothrombium tinctorium</name>
    <dbReference type="NCBI Taxonomy" id="1965070"/>
    <lineage>
        <taxon>Eukaryota</taxon>
        <taxon>Metazoa</taxon>
        <taxon>Ecdysozoa</taxon>
        <taxon>Arthropoda</taxon>
        <taxon>Chelicerata</taxon>
        <taxon>Arachnida</taxon>
        <taxon>Acari</taxon>
        <taxon>Acariformes</taxon>
        <taxon>Trombidiformes</taxon>
        <taxon>Prostigmata</taxon>
        <taxon>Anystina</taxon>
        <taxon>Parasitengona</taxon>
        <taxon>Trombidioidea</taxon>
        <taxon>Trombidiidae</taxon>
        <taxon>Dinothrombium</taxon>
    </lineage>
</organism>
<dbReference type="PROSITE" id="PS51362">
    <property type="entry name" value="TGF_BETA_2"/>
    <property type="match status" value="1"/>
</dbReference>
<evidence type="ECO:0000313" key="15">
    <source>
        <dbReference type="Proteomes" id="UP000285301"/>
    </source>
</evidence>
<keyword evidence="7 10" id="KW-0339">Growth factor</keyword>
<evidence type="ECO:0000256" key="2">
    <source>
        <dbReference type="ARBA" id="ARBA00006656"/>
    </source>
</evidence>
<dbReference type="EMBL" id="NCKU01002497">
    <property type="protein sequence ID" value="RWS09451.1"/>
    <property type="molecule type" value="Genomic_DNA"/>
</dbReference>
<evidence type="ECO:0000256" key="4">
    <source>
        <dbReference type="ARBA" id="ARBA00022525"/>
    </source>
</evidence>
<dbReference type="InterPro" id="IPR017948">
    <property type="entry name" value="TGFb_CS"/>
</dbReference>
<dbReference type="Gene3D" id="2.60.120.970">
    <property type="match status" value="1"/>
</dbReference>
<sequence length="432" mass="48978">MPFAPHARTPFAVLLLFAALFTLFAPLSAVAHLQQSAAERSHQSSASLLQDTLAGKLPPDVIHSVEAHFLRLFRLKRRPRPRLGRHIPQYMIDLYNQSQRPHAALSASDARSRAPKRIALLGTANIVKTHDLEVTHTVLGSNRVILKFNLSIPSGELLRGAELRLFLNSLSDDGETAKKRSDRSNTRRINVFDILRDANSSFSSSLSEENLFLRSIDTHIVHSHENGWIEFDIYPAVQRWINNPSDNHGLYVTVNYINGSKINDERQHLRVKRSVNSAGHSYENDEFWEQTKPLLLTYTSDEKQGETSVLSRMRRSNNGRKHRRKGRRDTCRRHALYVDFSDVGWNDWIVAPPGYQAYYCHGECPFPLADHLNHTNHAIVQTLVNSVNPTAVPKACCVPTELSPISMLYVDEYDKVVLKNYQDMVVEGCGCL</sequence>
<evidence type="ECO:0000256" key="5">
    <source>
        <dbReference type="ARBA" id="ARBA00022729"/>
    </source>
</evidence>
<accession>A0A3S3PWH9</accession>
<comment type="similarity">
    <text evidence="2 10">Belongs to the TGF-beta family.</text>
</comment>
<evidence type="ECO:0000256" key="11">
    <source>
        <dbReference type="SAM" id="MobiDB-lite"/>
    </source>
</evidence>
<dbReference type="InterPro" id="IPR029034">
    <property type="entry name" value="Cystine-knot_cytokine"/>
</dbReference>
<dbReference type="GO" id="GO:0051094">
    <property type="term" value="P:positive regulation of developmental process"/>
    <property type="evidence" value="ECO:0007669"/>
    <property type="project" value="UniProtKB-ARBA"/>
</dbReference>
<evidence type="ECO:0000256" key="9">
    <source>
        <dbReference type="ARBA" id="ARBA00023180"/>
    </source>
</evidence>
<keyword evidence="3" id="KW-0217">Developmental protein</keyword>
<evidence type="ECO:0000256" key="12">
    <source>
        <dbReference type="SAM" id="SignalP"/>
    </source>
</evidence>
<dbReference type="SMART" id="SM00204">
    <property type="entry name" value="TGFB"/>
    <property type="match status" value="1"/>
</dbReference>
<dbReference type="GO" id="GO:0005615">
    <property type="term" value="C:extracellular space"/>
    <property type="evidence" value="ECO:0007669"/>
    <property type="project" value="TreeGrafter"/>
</dbReference>
<dbReference type="Pfam" id="PF00688">
    <property type="entry name" value="TGFb_propeptide"/>
    <property type="match status" value="1"/>
</dbReference>
<dbReference type="InterPro" id="IPR001839">
    <property type="entry name" value="TGF-b_C"/>
</dbReference>
<dbReference type="GO" id="GO:0030154">
    <property type="term" value="P:cell differentiation"/>
    <property type="evidence" value="ECO:0007669"/>
    <property type="project" value="UniProtKB-KW"/>
</dbReference>
<keyword evidence="8" id="KW-1015">Disulfide bond</keyword>
<dbReference type="GO" id="GO:0008083">
    <property type="term" value="F:growth factor activity"/>
    <property type="evidence" value="ECO:0007669"/>
    <property type="project" value="UniProtKB-KW"/>
</dbReference>
<evidence type="ECO:0000256" key="8">
    <source>
        <dbReference type="ARBA" id="ARBA00023157"/>
    </source>
</evidence>
<dbReference type="PROSITE" id="PS00250">
    <property type="entry name" value="TGF_BETA_1"/>
    <property type="match status" value="1"/>
</dbReference>
<gene>
    <name evidence="14" type="ORF">B4U79_14645</name>
</gene>
<dbReference type="FunFam" id="2.10.90.10:FF:000103">
    <property type="entry name" value="Bone morphogenetic protein 16"/>
    <property type="match status" value="1"/>
</dbReference>
<keyword evidence="4" id="KW-0964">Secreted</keyword>
<evidence type="ECO:0000256" key="3">
    <source>
        <dbReference type="ARBA" id="ARBA00022473"/>
    </source>
</evidence>
<feature type="domain" description="TGF-beta family profile" evidence="13">
    <location>
        <begin position="312"/>
        <end position="432"/>
    </location>
</feature>
<name>A0A3S3PWH9_9ACAR</name>
<dbReference type="PANTHER" id="PTHR11848:SF263">
    <property type="entry name" value="PROTEIN DECAPENTAPLEGIC"/>
    <property type="match status" value="1"/>
</dbReference>
<dbReference type="GO" id="GO:0005125">
    <property type="term" value="F:cytokine activity"/>
    <property type="evidence" value="ECO:0007669"/>
    <property type="project" value="TreeGrafter"/>
</dbReference>
<dbReference type="STRING" id="1965070.A0A3S3PWH9"/>
<feature type="region of interest" description="Disordered" evidence="11">
    <location>
        <begin position="306"/>
        <end position="327"/>
    </location>
</feature>
<dbReference type="Pfam" id="PF00019">
    <property type="entry name" value="TGF_beta"/>
    <property type="match status" value="1"/>
</dbReference>
<evidence type="ECO:0000313" key="14">
    <source>
        <dbReference type="EMBL" id="RWS09451.1"/>
    </source>
</evidence>
<evidence type="ECO:0000256" key="7">
    <source>
        <dbReference type="ARBA" id="ARBA00023030"/>
    </source>
</evidence>
<dbReference type="InterPro" id="IPR015615">
    <property type="entry name" value="TGF-beta-rel"/>
</dbReference>
<comment type="subcellular location">
    <subcellularLocation>
        <location evidence="1">Secreted</location>
    </subcellularLocation>
</comment>
<feature type="signal peptide" evidence="12">
    <location>
        <begin position="1"/>
        <end position="29"/>
    </location>
</feature>
<dbReference type="OrthoDB" id="5987191at2759"/>
<dbReference type="Proteomes" id="UP000285301">
    <property type="component" value="Unassembled WGS sequence"/>
</dbReference>
<comment type="caution">
    <text evidence="14">The sequence shown here is derived from an EMBL/GenBank/DDBJ whole genome shotgun (WGS) entry which is preliminary data.</text>
</comment>
<evidence type="ECO:0000259" key="13">
    <source>
        <dbReference type="PROSITE" id="PS51362"/>
    </source>
</evidence>
<dbReference type="InterPro" id="IPR001111">
    <property type="entry name" value="TGF-b_propeptide"/>
</dbReference>
<reference evidence="14 15" key="1">
    <citation type="journal article" date="2018" name="Gigascience">
        <title>Genomes of trombidid mites reveal novel predicted allergens and laterally-transferred genes associated with secondary metabolism.</title>
        <authorList>
            <person name="Dong X."/>
            <person name="Chaisiri K."/>
            <person name="Xia D."/>
            <person name="Armstrong S.D."/>
            <person name="Fang Y."/>
            <person name="Donnelly M.J."/>
            <person name="Kadowaki T."/>
            <person name="McGarry J.W."/>
            <person name="Darby A.C."/>
            <person name="Makepeace B.L."/>
        </authorList>
    </citation>
    <scope>NUCLEOTIDE SEQUENCE [LARGE SCALE GENOMIC DNA]</scope>
    <source>
        <strain evidence="14">UoL-WK</strain>
    </source>
</reference>
<proteinExistence type="inferred from homology"/>
<protein>
    <submittedName>
        <fullName evidence="14">Bone morphogenetic protein 2/4-like protein</fullName>
    </submittedName>
</protein>